<proteinExistence type="predicted"/>
<protein>
    <submittedName>
        <fullName evidence="2">Regulator</fullName>
    </submittedName>
</protein>
<dbReference type="Proteomes" id="UP000477722">
    <property type="component" value="Unassembled WGS sequence"/>
</dbReference>
<dbReference type="EMBL" id="JAAKZZ010000769">
    <property type="protein sequence ID" value="NGO73517.1"/>
    <property type="molecule type" value="Genomic_DNA"/>
</dbReference>
<evidence type="ECO:0000313" key="2">
    <source>
        <dbReference type="EMBL" id="NGO73517.1"/>
    </source>
</evidence>
<dbReference type="Gene3D" id="1.10.8.430">
    <property type="entry name" value="Helical domain of apoptotic protease-activating factors"/>
    <property type="match status" value="1"/>
</dbReference>
<dbReference type="Gene3D" id="3.40.50.300">
    <property type="entry name" value="P-loop containing nucleotide triphosphate hydrolases"/>
    <property type="match status" value="1"/>
</dbReference>
<feature type="region of interest" description="Disordered" evidence="1">
    <location>
        <begin position="666"/>
        <end position="686"/>
    </location>
</feature>
<keyword evidence="3" id="KW-1185">Reference proteome</keyword>
<dbReference type="InterPro" id="IPR011990">
    <property type="entry name" value="TPR-like_helical_dom_sf"/>
</dbReference>
<evidence type="ECO:0000256" key="1">
    <source>
        <dbReference type="SAM" id="MobiDB-lite"/>
    </source>
</evidence>
<accession>A0A6G4X9K1</accession>
<name>A0A6G4X9K1_9ACTN</name>
<feature type="non-terminal residue" evidence="2">
    <location>
        <position position="1"/>
    </location>
</feature>
<comment type="caution">
    <text evidence="2">The sequence shown here is derived from an EMBL/GenBank/DDBJ whole genome shotgun (WGS) entry which is preliminary data.</text>
</comment>
<gene>
    <name evidence="2" type="ORF">G5C65_35345</name>
</gene>
<dbReference type="RefSeq" id="WP_165303149.1">
    <property type="nucleotide sequence ID" value="NZ_JAAKZZ010000769.1"/>
</dbReference>
<dbReference type="PRINTS" id="PR00364">
    <property type="entry name" value="DISEASERSIST"/>
</dbReference>
<organism evidence="2 3">
    <name type="scientific">Streptomyces boncukensis</name>
    <dbReference type="NCBI Taxonomy" id="2711219"/>
    <lineage>
        <taxon>Bacteria</taxon>
        <taxon>Bacillati</taxon>
        <taxon>Actinomycetota</taxon>
        <taxon>Actinomycetes</taxon>
        <taxon>Kitasatosporales</taxon>
        <taxon>Streptomycetaceae</taxon>
        <taxon>Streptomyces</taxon>
    </lineage>
</organism>
<dbReference type="InterPro" id="IPR027417">
    <property type="entry name" value="P-loop_NTPase"/>
</dbReference>
<dbReference type="SUPFAM" id="SSF48452">
    <property type="entry name" value="TPR-like"/>
    <property type="match status" value="1"/>
</dbReference>
<evidence type="ECO:0000313" key="3">
    <source>
        <dbReference type="Proteomes" id="UP000477722"/>
    </source>
</evidence>
<dbReference type="InterPro" id="IPR042197">
    <property type="entry name" value="Apaf_helical"/>
</dbReference>
<dbReference type="SUPFAM" id="SSF52540">
    <property type="entry name" value="P-loop containing nucleoside triphosphate hydrolases"/>
    <property type="match status" value="1"/>
</dbReference>
<dbReference type="AlphaFoldDB" id="A0A6G4X9K1"/>
<dbReference type="PANTHER" id="PTHR47691">
    <property type="entry name" value="REGULATOR-RELATED"/>
    <property type="match status" value="1"/>
</dbReference>
<dbReference type="Gene3D" id="1.25.40.10">
    <property type="entry name" value="Tetratricopeptide repeat domain"/>
    <property type="match status" value="1"/>
</dbReference>
<reference evidence="2 3" key="1">
    <citation type="submission" date="2020-02" db="EMBL/GenBank/DDBJ databases">
        <title>Whole-genome analyses of novel actinobacteria.</title>
        <authorList>
            <person name="Sahin N."/>
            <person name="Tatar D."/>
        </authorList>
    </citation>
    <scope>NUCLEOTIDE SEQUENCE [LARGE SCALE GENOMIC DNA]</scope>
    <source>
        <strain evidence="2 3">SB3404</strain>
    </source>
</reference>
<dbReference type="PANTHER" id="PTHR47691:SF3">
    <property type="entry name" value="HTH-TYPE TRANSCRIPTIONAL REGULATOR RV0890C-RELATED"/>
    <property type="match status" value="1"/>
</dbReference>
<sequence>PWQLPPAGPLIGRTAELDGLERRRQRVNGAGHAFLAALSGLGGVGKTTVALAWLHALRREFPDGQLYADLGARAGAGPADPGEVLSRFLRGLGVPGPRVPPGIEERGALYRSLTAQRRLVVLLDDAASAAQVRHLLLGGPNVTAVTSRRRLPGLAVDGCYAVGLEPLATEAAVELLARTLDDGRVAAQAEEARTLVRLCAGLPLAVRVAGARLAGHPGRPLTAMVRALTAERDRLEVLAIEDDHSVRAALDLSYQGLPAGAARLYRLLGLHPGRDFGSGTAAAALGLAAPRAPQALELLDALHDANLLTAAATTTVGGTGTGAGAGTEDERYRFHDLVRLHAAACAARDEPEGERAAAVRRITDHYLASATRAEELTDPQHRTLARSFGPGPVVTAELDEGSALDWLERELPNLMAVQRCARDAGNHPAVWQLADALWPLFLRRKHYEHWHAAHREGLAAARELGDTAAECRMLTSGGLGELGRGEAARALEMFERAAEVFRSDGDTLGATRTLNYRGLACQALGRAADAAGLFARAAAELPGCGDPRAAGLARLNLADASLAAGSAGAAAGEAEAARAVLTQEGDRYNAARAALLHGRALLALERLTDAEERLEEALAVLRDAAADYESGRALESLAELAERRGLRSVARERYERALAAYAAVGAPEPPEAESVRARLARLPPEG</sequence>